<proteinExistence type="predicted"/>
<gene>
    <name evidence="2" type="ORF">ETB97_001857</name>
</gene>
<feature type="compositionally biased region" description="Acidic residues" evidence="1">
    <location>
        <begin position="423"/>
        <end position="433"/>
    </location>
</feature>
<dbReference type="AlphaFoldDB" id="A0A8H6A240"/>
<feature type="compositionally biased region" description="Polar residues" evidence="1">
    <location>
        <begin position="405"/>
        <end position="420"/>
    </location>
</feature>
<name>A0A8H6A240_PETAA</name>
<feature type="compositionally biased region" description="Basic and acidic residues" evidence="1">
    <location>
        <begin position="54"/>
        <end position="63"/>
    </location>
</feature>
<feature type="compositionally biased region" description="Pro residues" evidence="1">
    <location>
        <begin position="85"/>
        <end position="98"/>
    </location>
</feature>
<protein>
    <submittedName>
        <fullName evidence="2">Uncharacterized protein</fullName>
    </submittedName>
</protein>
<accession>A0A8H6A240</accession>
<feature type="compositionally biased region" description="Basic and acidic residues" evidence="1">
    <location>
        <begin position="434"/>
        <end position="444"/>
    </location>
</feature>
<feature type="region of interest" description="Disordered" evidence="1">
    <location>
        <begin position="1"/>
        <end position="35"/>
    </location>
</feature>
<feature type="compositionally biased region" description="Basic and acidic residues" evidence="1">
    <location>
        <begin position="385"/>
        <end position="394"/>
    </location>
</feature>
<feature type="compositionally biased region" description="Polar residues" evidence="1">
    <location>
        <begin position="1"/>
        <end position="31"/>
    </location>
</feature>
<evidence type="ECO:0000313" key="3">
    <source>
        <dbReference type="Proteomes" id="UP000541154"/>
    </source>
</evidence>
<evidence type="ECO:0000313" key="2">
    <source>
        <dbReference type="EMBL" id="KAF5860152.1"/>
    </source>
</evidence>
<feature type="region of interest" description="Disordered" evidence="1">
    <location>
        <begin position="113"/>
        <end position="135"/>
    </location>
</feature>
<feature type="compositionally biased region" description="Polar residues" evidence="1">
    <location>
        <begin position="310"/>
        <end position="320"/>
    </location>
</feature>
<feature type="compositionally biased region" description="Polar residues" evidence="1">
    <location>
        <begin position="334"/>
        <end position="357"/>
    </location>
</feature>
<feature type="region of interest" description="Disordered" evidence="1">
    <location>
        <begin position="148"/>
        <end position="206"/>
    </location>
</feature>
<feature type="compositionally biased region" description="Polar residues" evidence="1">
    <location>
        <begin position="266"/>
        <end position="276"/>
    </location>
</feature>
<sequence length="764" mass="84706">MSQQTMTIPMRTSSVNAVPSGRHLSSGSQENLRCEKASKAQKILGTTNIPITQDQHRRDDRKARGTSFMRAPEIKSKKSGGFAPFPTPTPEASLPPPHLRVRASSPLLGQEYRSQDALPPPIPTHPKRVQQSGSSSTLFSYFNSRTSTMDSNITRNTTKDSNATEDHSFQLQHNAESRHSLKQPKGSMKESKRKMRPPRIDLSLLFPKPRVDNAPLLSPQRMVNSPSAISVASEHPAAKPRNPDSHVTAKEVTKSSPSLGLETGGRQATVNSSESSPIYEPGNANWLDPSLERTVRTSEMDLALKRYSQFQKASQSTGNARSSRLHLRPRSREQPQASDAKSTGSSLRKVPSNSSAGGWSRETYLSPKSFSRPYNPRVSNSSNAWRDETHEPTHKSSISKKSSKNTLKNVDLNQSSVLCLSSSEDDEEEEEEESITHQREVEKNMRDSVTTFGEFEPEICTASAAHTTKGTLRRVERPFSVSASSRGSQSVRRQQRSILRNPSMSSAEKSTIDTRSRSRRSSGVPTISEPDFLNTDPMISQLRHPAQRARNQQNQANRRSRVIAVTRQEEHLLEAMRQRKGKITPSLFHETRYQDHLEPDRNSMLSVPSRDSFYGSDISFLRLSPGLPSNMQRINQGASHFDKDSSISQGVVSDAEQKTTNSSASPRASLMYSESLPSPATSGASPLTPTLPIHRFSPLPSQKPPPRNPPPAIPSVQRRHSRRRTDSSEAIVLGDTEERKEADDFPIWALGWSSNDSANLTAVH</sequence>
<feature type="compositionally biased region" description="Pro residues" evidence="1">
    <location>
        <begin position="701"/>
        <end position="713"/>
    </location>
</feature>
<feature type="compositionally biased region" description="Basic and acidic residues" evidence="1">
    <location>
        <begin position="241"/>
        <end position="253"/>
    </location>
</feature>
<feature type="compositionally biased region" description="Low complexity" evidence="1">
    <location>
        <begin position="480"/>
        <end position="492"/>
    </location>
</feature>
<organism evidence="2 3">
    <name type="scientific">Petromyces alliaceus</name>
    <name type="common">Aspergillus alliaceus</name>
    <dbReference type="NCBI Taxonomy" id="209559"/>
    <lineage>
        <taxon>Eukaryota</taxon>
        <taxon>Fungi</taxon>
        <taxon>Dikarya</taxon>
        <taxon>Ascomycota</taxon>
        <taxon>Pezizomycotina</taxon>
        <taxon>Eurotiomycetes</taxon>
        <taxon>Eurotiomycetidae</taxon>
        <taxon>Eurotiales</taxon>
        <taxon>Aspergillaceae</taxon>
        <taxon>Aspergillus</taxon>
        <taxon>Aspergillus subgen. Circumdati</taxon>
    </lineage>
</organism>
<dbReference type="Proteomes" id="UP000541154">
    <property type="component" value="Unassembled WGS sequence"/>
</dbReference>
<feature type="region of interest" description="Disordered" evidence="1">
    <location>
        <begin position="639"/>
        <end position="739"/>
    </location>
</feature>
<dbReference type="EMBL" id="SPNV01000139">
    <property type="protein sequence ID" value="KAF5860152.1"/>
    <property type="molecule type" value="Genomic_DNA"/>
</dbReference>
<feature type="region of interest" description="Disordered" evidence="1">
    <location>
        <begin position="49"/>
        <end position="98"/>
    </location>
</feature>
<feature type="region of interest" description="Disordered" evidence="1">
    <location>
        <begin position="226"/>
        <end position="285"/>
    </location>
</feature>
<feature type="region of interest" description="Disordered" evidence="1">
    <location>
        <begin position="476"/>
        <end position="536"/>
    </location>
</feature>
<feature type="compositionally biased region" description="Polar residues" evidence="1">
    <location>
        <begin position="498"/>
        <end position="509"/>
    </location>
</feature>
<feature type="region of interest" description="Disordered" evidence="1">
    <location>
        <begin position="310"/>
        <end position="444"/>
    </location>
</feature>
<keyword evidence="3" id="KW-1185">Reference proteome</keyword>
<comment type="caution">
    <text evidence="2">The sequence shown here is derived from an EMBL/GenBank/DDBJ whole genome shotgun (WGS) entry which is preliminary data.</text>
</comment>
<reference evidence="2 3" key="1">
    <citation type="submission" date="2019-04" db="EMBL/GenBank/DDBJ databases">
        <title>Aspergillus burnettii sp. nov., novel species from soil in southeast Queensland.</title>
        <authorList>
            <person name="Gilchrist C.L.M."/>
            <person name="Pitt J.I."/>
            <person name="Lange L."/>
            <person name="Lacey H.J."/>
            <person name="Vuong D."/>
            <person name="Midgley D.J."/>
            <person name="Greenfield P."/>
            <person name="Bradbury M."/>
            <person name="Lacey E."/>
            <person name="Busk P.K."/>
            <person name="Pilgaard B."/>
            <person name="Chooi Y.H."/>
            <person name="Piggott A.M."/>
        </authorList>
    </citation>
    <scope>NUCLEOTIDE SEQUENCE [LARGE SCALE GENOMIC DNA]</scope>
    <source>
        <strain evidence="2 3">FRR 5400</strain>
    </source>
</reference>
<feature type="compositionally biased region" description="Polar residues" evidence="1">
    <location>
        <begin position="148"/>
        <end position="161"/>
    </location>
</feature>
<feature type="compositionally biased region" description="Polar residues" evidence="1">
    <location>
        <begin position="675"/>
        <end position="688"/>
    </location>
</feature>
<evidence type="ECO:0000256" key="1">
    <source>
        <dbReference type="SAM" id="MobiDB-lite"/>
    </source>
</evidence>